<protein>
    <submittedName>
        <fullName evidence="2">Uncharacterized protein</fullName>
    </submittedName>
</protein>
<keyword evidence="1" id="KW-0472">Membrane</keyword>
<feature type="transmembrane region" description="Helical" evidence="1">
    <location>
        <begin position="282"/>
        <end position="301"/>
    </location>
</feature>
<proteinExistence type="predicted"/>
<reference evidence="2 3" key="1">
    <citation type="journal article" date="2019" name="Plant Biotechnol. J.">
        <title>The red bayberry genome and genetic basis of sex determination.</title>
        <authorList>
            <person name="Jia H.M."/>
            <person name="Jia H.J."/>
            <person name="Cai Q.L."/>
            <person name="Wang Y."/>
            <person name="Zhao H.B."/>
            <person name="Yang W.F."/>
            <person name="Wang G.Y."/>
            <person name="Li Y.H."/>
            <person name="Zhan D.L."/>
            <person name="Shen Y.T."/>
            <person name="Niu Q.F."/>
            <person name="Chang L."/>
            <person name="Qiu J."/>
            <person name="Zhao L."/>
            <person name="Xie H.B."/>
            <person name="Fu W.Y."/>
            <person name="Jin J."/>
            <person name="Li X.W."/>
            <person name="Jiao Y."/>
            <person name="Zhou C.C."/>
            <person name="Tu T."/>
            <person name="Chai C.Y."/>
            <person name="Gao J.L."/>
            <person name="Fan L.J."/>
            <person name="van de Weg E."/>
            <person name="Wang J.Y."/>
            <person name="Gao Z.S."/>
        </authorList>
    </citation>
    <scope>NUCLEOTIDE SEQUENCE [LARGE SCALE GENOMIC DNA]</scope>
    <source>
        <tissue evidence="2">Leaves</tissue>
    </source>
</reference>
<evidence type="ECO:0000256" key="1">
    <source>
        <dbReference type="SAM" id="Phobius"/>
    </source>
</evidence>
<dbReference type="PANTHER" id="PTHR33116">
    <property type="entry name" value="REVERSE TRANSCRIPTASE ZINC-BINDING DOMAIN-CONTAINING PROTEIN-RELATED-RELATED"/>
    <property type="match status" value="1"/>
</dbReference>
<keyword evidence="3" id="KW-1185">Reference proteome</keyword>
<dbReference type="AlphaFoldDB" id="A0A6A1W9C0"/>
<dbReference type="EMBL" id="RXIC02000021">
    <property type="protein sequence ID" value="KAB1220916.1"/>
    <property type="molecule type" value="Genomic_DNA"/>
</dbReference>
<comment type="caution">
    <text evidence="2">The sequence shown here is derived from an EMBL/GenBank/DDBJ whole genome shotgun (WGS) entry which is preliminary data.</text>
</comment>
<dbReference type="Proteomes" id="UP000516437">
    <property type="component" value="Chromosome 3"/>
</dbReference>
<evidence type="ECO:0000313" key="2">
    <source>
        <dbReference type="EMBL" id="KAB1220916.1"/>
    </source>
</evidence>
<keyword evidence="1" id="KW-1133">Transmembrane helix</keyword>
<dbReference type="OrthoDB" id="1936608at2759"/>
<dbReference type="PANTHER" id="PTHR33116:SF86">
    <property type="entry name" value="REVERSE TRANSCRIPTASE DOMAIN-CONTAINING PROTEIN"/>
    <property type="match status" value="1"/>
</dbReference>
<name>A0A6A1W9C0_9ROSI</name>
<organism evidence="2 3">
    <name type="scientific">Morella rubra</name>
    <name type="common">Chinese bayberry</name>
    <dbReference type="NCBI Taxonomy" id="262757"/>
    <lineage>
        <taxon>Eukaryota</taxon>
        <taxon>Viridiplantae</taxon>
        <taxon>Streptophyta</taxon>
        <taxon>Embryophyta</taxon>
        <taxon>Tracheophyta</taxon>
        <taxon>Spermatophyta</taxon>
        <taxon>Magnoliopsida</taxon>
        <taxon>eudicotyledons</taxon>
        <taxon>Gunneridae</taxon>
        <taxon>Pentapetalae</taxon>
        <taxon>rosids</taxon>
        <taxon>fabids</taxon>
        <taxon>Fagales</taxon>
        <taxon>Myricaceae</taxon>
        <taxon>Morella</taxon>
    </lineage>
</organism>
<feature type="transmembrane region" description="Helical" evidence="1">
    <location>
        <begin position="244"/>
        <end position="262"/>
    </location>
</feature>
<sequence length="318" mass="35970">MCLHRLLLCTSQWQPLCFFKPSQGLRQDDRFLPFLFILIMDALSRLVSRAKVDGALHGIKLARRAPPISHLLFADDLMFFCRANPREAHSLQHILSTFELWTGQTTNMSKSFVSFGKNMRPAKSSRICQILRVGQAPDPGVYLGLPYVLSRSKRATFAKIKENVQKRVAGWKAKALFQAGRTVLINSVASALPAYVMSVFLFLKGLCQSIDVILKIFWRGFSDSSMRRFHPKAWSSICQPKESGAWAFAAPLMLIEPLLLNWVGKFYPSWNLYGFVPSLLRIYGISDFLLLPLLLIAPGFGKRFYSLVLFYLKGLAGL</sequence>
<accession>A0A6A1W9C0</accession>
<evidence type="ECO:0000313" key="3">
    <source>
        <dbReference type="Proteomes" id="UP000516437"/>
    </source>
</evidence>
<keyword evidence="1" id="KW-0812">Transmembrane</keyword>
<gene>
    <name evidence="2" type="ORF">CJ030_MR3G026795</name>
</gene>